<sequence length="378" mass="41847">MSDDTARFVRTEMAPAERPPIRVTGLIGWVRKHLFSSIGNTVLTLLSIAFLAWVMPPLLNFLVFKAVWTDPDGLKGDLCRPEGVGACWAFISARITFFVYGFYPQTELWRPNIVLISGLVLIVPLFTPKAPYKVPNAILFFIVLPIVSFFLLTGGVFGITPVPTEKWGGLLITLVISVVGITCSIPIGILLALGRRSRLPIIKTLSILFIELWRAVPLITVLFMASVMLPLFMPQGTTVDKLLRALVGVTLFESAYLAEVVRGGLQALPRGQYEAASSLGLSYWKSMAFVILPQAIKHVIPGIVGNFISLFKDTSLVSIVGLFDLLNTMQSALGDQDWLSPNLTVTGYIFAGLVFWVFCFSMSRYSRFLERRLDTGHR</sequence>
<feature type="transmembrane region" description="Helical" evidence="8">
    <location>
        <begin position="138"/>
        <end position="159"/>
    </location>
</feature>
<keyword evidence="6 8" id="KW-1133">Transmembrane helix</keyword>
<dbReference type="PANTHER" id="PTHR30614">
    <property type="entry name" value="MEMBRANE COMPONENT OF AMINO ACID ABC TRANSPORTER"/>
    <property type="match status" value="1"/>
</dbReference>
<organism evidence="10 11">
    <name type="scientific">Devosia nanyangense</name>
    <dbReference type="NCBI Taxonomy" id="1228055"/>
    <lineage>
        <taxon>Bacteria</taxon>
        <taxon>Pseudomonadati</taxon>
        <taxon>Pseudomonadota</taxon>
        <taxon>Alphaproteobacteria</taxon>
        <taxon>Hyphomicrobiales</taxon>
        <taxon>Devosiaceae</taxon>
        <taxon>Devosia</taxon>
    </lineage>
</organism>
<dbReference type="InterPro" id="IPR000515">
    <property type="entry name" value="MetI-like"/>
</dbReference>
<dbReference type="AlphaFoldDB" id="A0A933NZW8"/>
<dbReference type="Pfam" id="PF00528">
    <property type="entry name" value="BPD_transp_1"/>
    <property type="match status" value="1"/>
</dbReference>
<keyword evidence="7 8" id="KW-0472">Membrane</keyword>
<dbReference type="NCBIfam" id="TIGR01726">
    <property type="entry name" value="HEQRo_perm_3TM"/>
    <property type="match status" value="1"/>
</dbReference>
<feature type="transmembrane region" description="Helical" evidence="8">
    <location>
        <begin position="345"/>
        <end position="363"/>
    </location>
</feature>
<dbReference type="GO" id="GO:0006865">
    <property type="term" value="P:amino acid transport"/>
    <property type="evidence" value="ECO:0007669"/>
    <property type="project" value="TreeGrafter"/>
</dbReference>
<feature type="transmembrane region" description="Helical" evidence="8">
    <location>
        <begin position="215"/>
        <end position="233"/>
    </location>
</feature>
<evidence type="ECO:0000256" key="5">
    <source>
        <dbReference type="ARBA" id="ARBA00022692"/>
    </source>
</evidence>
<comment type="subcellular location">
    <subcellularLocation>
        <location evidence="1">Cell inner membrane</location>
        <topology evidence="1">Multi-pass membrane protein</topology>
    </subcellularLocation>
    <subcellularLocation>
        <location evidence="8">Cell membrane</location>
        <topology evidence="8">Multi-pass membrane protein</topology>
    </subcellularLocation>
</comment>
<name>A0A933NZW8_9HYPH</name>
<dbReference type="FunFam" id="1.10.3720.10:FF:000032">
    <property type="entry name" value="General amino acid ABC transporter permease"/>
    <property type="match status" value="1"/>
</dbReference>
<comment type="caution">
    <text evidence="10">The sequence shown here is derived from an EMBL/GenBank/DDBJ whole genome shotgun (WGS) entry which is preliminary data.</text>
</comment>
<accession>A0A933NZW8</accession>
<evidence type="ECO:0000256" key="6">
    <source>
        <dbReference type="ARBA" id="ARBA00022989"/>
    </source>
</evidence>
<evidence type="ECO:0000259" key="9">
    <source>
        <dbReference type="PROSITE" id="PS50928"/>
    </source>
</evidence>
<evidence type="ECO:0000313" key="10">
    <source>
        <dbReference type="EMBL" id="MBI4922972.1"/>
    </source>
</evidence>
<evidence type="ECO:0000256" key="8">
    <source>
        <dbReference type="RuleBase" id="RU363032"/>
    </source>
</evidence>
<dbReference type="InterPro" id="IPR010065">
    <property type="entry name" value="AA_ABC_transptr_permease_3TM"/>
</dbReference>
<comment type="similarity">
    <text evidence="2">Belongs to the binding-protein-dependent transport system permease family. HisMQ subfamily.</text>
</comment>
<evidence type="ECO:0000256" key="4">
    <source>
        <dbReference type="ARBA" id="ARBA00022475"/>
    </source>
</evidence>
<dbReference type="InterPro" id="IPR043429">
    <property type="entry name" value="ArtM/GltK/GlnP/TcyL/YhdX-like"/>
</dbReference>
<gene>
    <name evidence="10" type="ORF">HY834_14605</name>
</gene>
<dbReference type="Gene3D" id="1.10.3720.10">
    <property type="entry name" value="MetI-like"/>
    <property type="match status" value="1"/>
</dbReference>
<feature type="transmembrane region" description="Helical" evidence="8">
    <location>
        <begin position="42"/>
        <end position="63"/>
    </location>
</feature>
<feature type="domain" description="ABC transmembrane type-1" evidence="9">
    <location>
        <begin position="170"/>
        <end position="361"/>
    </location>
</feature>
<evidence type="ECO:0000256" key="2">
    <source>
        <dbReference type="ARBA" id="ARBA00010072"/>
    </source>
</evidence>
<protein>
    <submittedName>
        <fullName evidence="10">Amino acid ABC transporter permease</fullName>
    </submittedName>
</protein>
<feature type="transmembrane region" description="Helical" evidence="8">
    <location>
        <begin position="84"/>
        <end position="103"/>
    </location>
</feature>
<evidence type="ECO:0000256" key="7">
    <source>
        <dbReference type="ARBA" id="ARBA00023136"/>
    </source>
</evidence>
<dbReference type="EMBL" id="JACRAF010000040">
    <property type="protein sequence ID" value="MBI4922972.1"/>
    <property type="molecule type" value="Genomic_DNA"/>
</dbReference>
<dbReference type="PANTHER" id="PTHR30614:SF41">
    <property type="entry name" value="INNER MEMBRANE AMINO-ACID ABC TRANSPORTER PERMEASE PROTEIN YHDY"/>
    <property type="match status" value="1"/>
</dbReference>
<dbReference type="SUPFAM" id="SSF161098">
    <property type="entry name" value="MetI-like"/>
    <property type="match status" value="1"/>
</dbReference>
<dbReference type="Proteomes" id="UP000782610">
    <property type="component" value="Unassembled WGS sequence"/>
</dbReference>
<feature type="transmembrane region" description="Helical" evidence="8">
    <location>
        <begin position="109"/>
        <end position="126"/>
    </location>
</feature>
<dbReference type="CDD" id="cd06261">
    <property type="entry name" value="TM_PBP2"/>
    <property type="match status" value="1"/>
</dbReference>
<dbReference type="GO" id="GO:0022857">
    <property type="term" value="F:transmembrane transporter activity"/>
    <property type="evidence" value="ECO:0007669"/>
    <property type="project" value="InterPro"/>
</dbReference>
<proteinExistence type="inferred from homology"/>
<reference evidence="10" key="1">
    <citation type="submission" date="2020-07" db="EMBL/GenBank/DDBJ databases">
        <title>Huge and variable diversity of episymbiotic CPR bacteria and DPANN archaea in groundwater ecosystems.</title>
        <authorList>
            <person name="He C.Y."/>
            <person name="Keren R."/>
            <person name="Whittaker M."/>
            <person name="Farag I.F."/>
            <person name="Doudna J."/>
            <person name="Cate J.H.D."/>
            <person name="Banfield J.F."/>
        </authorList>
    </citation>
    <scope>NUCLEOTIDE SEQUENCE</scope>
    <source>
        <strain evidence="10">NC_groundwater_1586_Pr3_B-0.1um_66_15</strain>
    </source>
</reference>
<dbReference type="InterPro" id="IPR035906">
    <property type="entry name" value="MetI-like_sf"/>
</dbReference>
<dbReference type="GO" id="GO:0043190">
    <property type="term" value="C:ATP-binding cassette (ABC) transporter complex"/>
    <property type="evidence" value="ECO:0007669"/>
    <property type="project" value="InterPro"/>
</dbReference>
<feature type="transmembrane region" description="Helical" evidence="8">
    <location>
        <begin position="171"/>
        <end position="194"/>
    </location>
</feature>
<keyword evidence="3 8" id="KW-0813">Transport</keyword>
<evidence type="ECO:0000256" key="1">
    <source>
        <dbReference type="ARBA" id="ARBA00004429"/>
    </source>
</evidence>
<evidence type="ECO:0000313" key="11">
    <source>
        <dbReference type="Proteomes" id="UP000782610"/>
    </source>
</evidence>
<keyword evidence="5 8" id="KW-0812">Transmembrane</keyword>
<keyword evidence="4" id="KW-1003">Cell membrane</keyword>
<evidence type="ECO:0000256" key="3">
    <source>
        <dbReference type="ARBA" id="ARBA00022448"/>
    </source>
</evidence>
<dbReference type="PROSITE" id="PS50928">
    <property type="entry name" value="ABC_TM1"/>
    <property type="match status" value="1"/>
</dbReference>